<name>A0AAD8SMR5_LOLMU</name>
<accession>A0AAD8SMR5</accession>
<keyword evidence="1" id="KW-0863">Zinc-finger</keyword>
<keyword evidence="5" id="KW-1185">Reference proteome</keyword>
<dbReference type="AlphaFoldDB" id="A0AAD8SMR5"/>
<sequence>MVSQYLHRMPPLLPLDRTVFFPWDVFFPNAKEQPEKIACAATANPPTTLPLHHLSPPSALARRLRPVPTFPARHLPLPPYQIDLAWPPPTWPEGRGIQIEFFQIQLNGSHRRPGRKDVGGHRCEPGQRISAPTWLRAPRENMSLVTATLHISLPLSKAISSDEETSEDADEDETDDLREEEEEVDSEDEAPIQVKRKRQMRKQKRKRRMRERRRRPPPPPGTCCICMEPWTPDGAHRICCIPCGHMFGRSCLEEWLGRRGSTTSKCPQCGQSYTLKQIINLH</sequence>
<feature type="compositionally biased region" description="Acidic residues" evidence="2">
    <location>
        <begin position="161"/>
        <end position="190"/>
    </location>
</feature>
<dbReference type="Proteomes" id="UP001231189">
    <property type="component" value="Unassembled WGS sequence"/>
</dbReference>
<feature type="compositionally biased region" description="Basic residues" evidence="2">
    <location>
        <begin position="194"/>
        <end position="216"/>
    </location>
</feature>
<reference evidence="4" key="1">
    <citation type="submission" date="2023-07" db="EMBL/GenBank/DDBJ databases">
        <title>A chromosome-level genome assembly of Lolium multiflorum.</title>
        <authorList>
            <person name="Chen Y."/>
            <person name="Copetti D."/>
            <person name="Kolliker R."/>
            <person name="Studer B."/>
        </authorList>
    </citation>
    <scope>NUCLEOTIDE SEQUENCE</scope>
    <source>
        <strain evidence="4">02402/16</strain>
        <tissue evidence="4">Leaf</tissue>
    </source>
</reference>
<dbReference type="GO" id="GO:0004842">
    <property type="term" value="F:ubiquitin-protein transferase activity"/>
    <property type="evidence" value="ECO:0007669"/>
    <property type="project" value="InterPro"/>
</dbReference>
<protein>
    <recommendedName>
        <fullName evidence="3">RING-type domain-containing protein</fullName>
    </recommendedName>
</protein>
<dbReference type="PANTHER" id="PTHR16047">
    <property type="entry name" value="RFWD3 PROTEIN"/>
    <property type="match status" value="1"/>
</dbReference>
<dbReference type="GO" id="GO:0036297">
    <property type="term" value="P:interstrand cross-link repair"/>
    <property type="evidence" value="ECO:0007669"/>
    <property type="project" value="InterPro"/>
</dbReference>
<feature type="compositionally biased region" description="Basic and acidic residues" evidence="2">
    <location>
        <begin position="115"/>
        <end position="125"/>
    </location>
</feature>
<evidence type="ECO:0000313" key="4">
    <source>
        <dbReference type="EMBL" id="KAK1653982.1"/>
    </source>
</evidence>
<dbReference type="GO" id="GO:0016567">
    <property type="term" value="P:protein ubiquitination"/>
    <property type="evidence" value="ECO:0007669"/>
    <property type="project" value="InterPro"/>
</dbReference>
<proteinExistence type="predicted"/>
<dbReference type="InterPro" id="IPR001841">
    <property type="entry name" value="Znf_RING"/>
</dbReference>
<dbReference type="InterPro" id="IPR037381">
    <property type="entry name" value="RFWD3"/>
</dbReference>
<dbReference type="InterPro" id="IPR013083">
    <property type="entry name" value="Znf_RING/FYVE/PHD"/>
</dbReference>
<dbReference type="EMBL" id="JAUUTY010000004">
    <property type="protein sequence ID" value="KAK1653982.1"/>
    <property type="molecule type" value="Genomic_DNA"/>
</dbReference>
<keyword evidence="1" id="KW-0479">Metal-binding</keyword>
<evidence type="ECO:0000313" key="5">
    <source>
        <dbReference type="Proteomes" id="UP001231189"/>
    </source>
</evidence>
<dbReference type="Pfam" id="PF13639">
    <property type="entry name" value="zf-RING_2"/>
    <property type="match status" value="1"/>
</dbReference>
<dbReference type="SMART" id="SM00184">
    <property type="entry name" value="RING"/>
    <property type="match status" value="1"/>
</dbReference>
<dbReference type="GO" id="GO:0008270">
    <property type="term" value="F:zinc ion binding"/>
    <property type="evidence" value="ECO:0007669"/>
    <property type="project" value="UniProtKB-KW"/>
</dbReference>
<dbReference type="PANTHER" id="PTHR16047:SF7">
    <property type="entry name" value="E3 UBIQUITIN-PROTEIN LIGASE RFWD3"/>
    <property type="match status" value="1"/>
</dbReference>
<feature type="domain" description="RING-type" evidence="3">
    <location>
        <begin position="223"/>
        <end position="269"/>
    </location>
</feature>
<evidence type="ECO:0000256" key="1">
    <source>
        <dbReference type="PROSITE-ProRule" id="PRU00175"/>
    </source>
</evidence>
<dbReference type="GO" id="GO:0005634">
    <property type="term" value="C:nucleus"/>
    <property type="evidence" value="ECO:0007669"/>
    <property type="project" value="InterPro"/>
</dbReference>
<gene>
    <name evidence="4" type="ORF">QYE76_071787</name>
</gene>
<keyword evidence="1" id="KW-0862">Zinc</keyword>
<feature type="region of interest" description="Disordered" evidence="2">
    <location>
        <begin position="110"/>
        <end position="132"/>
    </location>
</feature>
<comment type="caution">
    <text evidence="4">The sequence shown here is derived from an EMBL/GenBank/DDBJ whole genome shotgun (WGS) entry which is preliminary data.</text>
</comment>
<dbReference type="SUPFAM" id="SSF57850">
    <property type="entry name" value="RING/U-box"/>
    <property type="match status" value="1"/>
</dbReference>
<dbReference type="Gene3D" id="3.30.40.10">
    <property type="entry name" value="Zinc/RING finger domain, C3HC4 (zinc finger)"/>
    <property type="match status" value="1"/>
</dbReference>
<organism evidence="4 5">
    <name type="scientific">Lolium multiflorum</name>
    <name type="common">Italian ryegrass</name>
    <name type="synonym">Lolium perenne subsp. multiflorum</name>
    <dbReference type="NCBI Taxonomy" id="4521"/>
    <lineage>
        <taxon>Eukaryota</taxon>
        <taxon>Viridiplantae</taxon>
        <taxon>Streptophyta</taxon>
        <taxon>Embryophyta</taxon>
        <taxon>Tracheophyta</taxon>
        <taxon>Spermatophyta</taxon>
        <taxon>Magnoliopsida</taxon>
        <taxon>Liliopsida</taxon>
        <taxon>Poales</taxon>
        <taxon>Poaceae</taxon>
        <taxon>BOP clade</taxon>
        <taxon>Pooideae</taxon>
        <taxon>Poodae</taxon>
        <taxon>Poeae</taxon>
        <taxon>Poeae Chloroplast Group 2 (Poeae type)</taxon>
        <taxon>Loliodinae</taxon>
        <taxon>Loliinae</taxon>
        <taxon>Lolium</taxon>
    </lineage>
</organism>
<dbReference type="PROSITE" id="PS50089">
    <property type="entry name" value="ZF_RING_2"/>
    <property type="match status" value="1"/>
</dbReference>
<feature type="region of interest" description="Disordered" evidence="2">
    <location>
        <begin position="158"/>
        <end position="218"/>
    </location>
</feature>
<evidence type="ECO:0000259" key="3">
    <source>
        <dbReference type="PROSITE" id="PS50089"/>
    </source>
</evidence>
<evidence type="ECO:0000256" key="2">
    <source>
        <dbReference type="SAM" id="MobiDB-lite"/>
    </source>
</evidence>